<proteinExistence type="predicted"/>
<dbReference type="GeneTree" id="ENSGT00940000160089"/>
<feature type="region of interest" description="Disordered" evidence="10">
    <location>
        <begin position="170"/>
        <end position="203"/>
    </location>
</feature>
<evidence type="ECO:0000256" key="5">
    <source>
        <dbReference type="ARBA" id="ARBA00022833"/>
    </source>
</evidence>
<keyword evidence="5" id="KW-0862">Zinc</keyword>
<accession>A0A8C8YH70</accession>
<keyword evidence="3" id="KW-0677">Repeat</keyword>
<keyword evidence="13" id="KW-1185">Reference proteome</keyword>
<evidence type="ECO:0000256" key="1">
    <source>
        <dbReference type="ARBA" id="ARBA00004123"/>
    </source>
</evidence>
<evidence type="ECO:0000256" key="6">
    <source>
        <dbReference type="ARBA" id="ARBA00023015"/>
    </source>
</evidence>
<evidence type="ECO:0000313" key="12">
    <source>
        <dbReference type="Ensembl" id="ENSPSMP00000003808.1"/>
    </source>
</evidence>
<reference evidence="12" key="2">
    <citation type="submission" date="2025-09" db="UniProtKB">
        <authorList>
            <consortium name="Ensembl"/>
        </authorList>
    </citation>
    <scope>IDENTIFICATION</scope>
</reference>
<keyword evidence="8" id="KW-0539">Nucleus</keyword>
<dbReference type="SUPFAM" id="SSF57667">
    <property type="entry name" value="beta-beta-alpha zinc fingers"/>
    <property type="match status" value="2"/>
</dbReference>
<evidence type="ECO:0000256" key="8">
    <source>
        <dbReference type="ARBA" id="ARBA00023242"/>
    </source>
</evidence>
<dbReference type="GO" id="GO:0008270">
    <property type="term" value="F:zinc ion binding"/>
    <property type="evidence" value="ECO:0007669"/>
    <property type="project" value="UniProtKB-KW"/>
</dbReference>
<dbReference type="Proteomes" id="UP000694414">
    <property type="component" value="Unplaced"/>
</dbReference>
<reference evidence="12" key="1">
    <citation type="submission" date="2025-08" db="UniProtKB">
        <authorList>
            <consortium name="Ensembl"/>
        </authorList>
    </citation>
    <scope>IDENTIFICATION</scope>
</reference>
<dbReference type="PANTHER" id="PTHR24394:SF24">
    <property type="entry name" value="ZINC FINGER AND BTB DOMAIN-CONTAINING PROTEIN 47"/>
    <property type="match status" value="1"/>
</dbReference>
<dbReference type="SMART" id="SM00355">
    <property type="entry name" value="ZnF_C2H2"/>
    <property type="match status" value="5"/>
</dbReference>
<feature type="region of interest" description="Disordered" evidence="10">
    <location>
        <begin position="94"/>
        <end position="136"/>
    </location>
</feature>
<dbReference type="Gene3D" id="3.30.160.60">
    <property type="entry name" value="Classic Zinc Finger"/>
    <property type="match status" value="4"/>
</dbReference>
<dbReference type="FunFam" id="3.30.160.60:FF:000256">
    <property type="entry name" value="PLAG1 like zinc finger 2"/>
    <property type="match status" value="1"/>
</dbReference>
<keyword evidence="6" id="KW-0805">Transcription regulation</keyword>
<keyword evidence="4 9" id="KW-0863">Zinc-finger</keyword>
<evidence type="ECO:0000256" key="7">
    <source>
        <dbReference type="ARBA" id="ARBA00023163"/>
    </source>
</evidence>
<protein>
    <recommendedName>
        <fullName evidence="11">C2H2-type domain-containing protein</fullName>
    </recommendedName>
</protein>
<dbReference type="PANTHER" id="PTHR24394">
    <property type="entry name" value="ZINC FINGER PROTEIN"/>
    <property type="match status" value="1"/>
</dbReference>
<feature type="domain" description="C2H2-type" evidence="11">
    <location>
        <begin position="377"/>
        <end position="404"/>
    </location>
</feature>
<evidence type="ECO:0000256" key="10">
    <source>
        <dbReference type="SAM" id="MobiDB-lite"/>
    </source>
</evidence>
<dbReference type="GO" id="GO:0000981">
    <property type="term" value="F:DNA-binding transcription factor activity, RNA polymerase II-specific"/>
    <property type="evidence" value="ECO:0007669"/>
    <property type="project" value="TreeGrafter"/>
</dbReference>
<sequence>MVAHTCNPRTAGCPLPRPTGPRTVALAQPAASCTPAAPPYYCDIKQEADTPGLPKIYAREGPDTYSVRVEDGAGTAGGTGPATIGPAQPFFKEEKEGAVEEASRPPASLCKLESGEDLEEEPGGSGTYSRQEQSPITVEVNLDNQTLHVSMARGEARPWDQLAAMVLGHTEEEEGEEEGEKEGEGPSEQDQESSEEEEGEEGKLVACRGHQGARAAVLTPLPTVAWPPGPGRIVASAPARGPPATDGRGAKVKLEEKQHHRARSAHEFSTTAGTWRNMNRLWHRQTDCERDVQCVTCGKACKKRWSLHEHKKIVHGCAEKKLSCEICEKFYTMARVRKHMVAHTKDTPFTCETCGKSFKRSMSLEVHSLQRSGEKPFRCDNCNERFQYKYQLPSHMSIHTGHKQFLCQWCGQDFNMKQCVDERMKTHTGERPYISLGGTHCPLPLGGPAARAWAAAPTSRGGWIALPETPTLGVRRPAAPRAGGGRLTRKSPPTSAAP</sequence>
<feature type="domain" description="C2H2-type" evidence="11">
    <location>
        <begin position="349"/>
        <end position="376"/>
    </location>
</feature>
<comment type="subcellular location">
    <subcellularLocation>
        <location evidence="1">Nucleus</location>
    </subcellularLocation>
</comment>
<dbReference type="PROSITE" id="PS50157">
    <property type="entry name" value="ZINC_FINGER_C2H2_2"/>
    <property type="match status" value="4"/>
</dbReference>
<dbReference type="FunFam" id="3.30.160.60:FF:000550">
    <property type="entry name" value="Zinc finger and BTB domain-containing 47"/>
    <property type="match status" value="1"/>
</dbReference>
<keyword evidence="2" id="KW-0479">Metal-binding</keyword>
<feature type="compositionally biased region" description="Polar residues" evidence="10">
    <location>
        <begin position="127"/>
        <end position="136"/>
    </location>
</feature>
<evidence type="ECO:0000256" key="4">
    <source>
        <dbReference type="ARBA" id="ARBA00022771"/>
    </source>
</evidence>
<dbReference type="Pfam" id="PF00096">
    <property type="entry name" value="zf-C2H2"/>
    <property type="match status" value="1"/>
</dbReference>
<name>A0A8C8YH70_PROSS</name>
<feature type="region of interest" description="Disordered" evidence="10">
    <location>
        <begin position="466"/>
        <end position="498"/>
    </location>
</feature>
<dbReference type="InterPro" id="IPR036236">
    <property type="entry name" value="Znf_C2H2_sf"/>
</dbReference>
<dbReference type="FunFam" id="3.30.160.60:FF:000391">
    <property type="entry name" value="zinc finger protein 652 isoform X1"/>
    <property type="match status" value="1"/>
</dbReference>
<dbReference type="Ensembl" id="ENSPSMT00000004632.1">
    <property type="protein sequence ID" value="ENSPSMP00000003808.1"/>
    <property type="gene ID" value="ENSPSMG00000003075.1"/>
</dbReference>
<dbReference type="GO" id="GO:0005634">
    <property type="term" value="C:nucleus"/>
    <property type="evidence" value="ECO:0007669"/>
    <property type="project" value="UniProtKB-SubCell"/>
</dbReference>
<keyword evidence="7" id="KW-0804">Transcription</keyword>
<evidence type="ECO:0000256" key="2">
    <source>
        <dbReference type="ARBA" id="ARBA00022723"/>
    </source>
</evidence>
<dbReference type="PROSITE" id="PS00028">
    <property type="entry name" value="ZINC_FINGER_C2H2_1"/>
    <property type="match status" value="2"/>
</dbReference>
<dbReference type="AlphaFoldDB" id="A0A8C8YH70"/>
<feature type="compositionally biased region" description="Basic and acidic residues" evidence="10">
    <location>
        <begin position="94"/>
        <end position="103"/>
    </location>
</feature>
<evidence type="ECO:0000259" key="11">
    <source>
        <dbReference type="PROSITE" id="PS50157"/>
    </source>
</evidence>
<feature type="domain" description="C2H2-type" evidence="11">
    <location>
        <begin position="292"/>
        <end position="315"/>
    </location>
</feature>
<evidence type="ECO:0000256" key="3">
    <source>
        <dbReference type="ARBA" id="ARBA00022737"/>
    </source>
</evidence>
<feature type="domain" description="C2H2-type" evidence="11">
    <location>
        <begin position="405"/>
        <end position="432"/>
    </location>
</feature>
<organism evidence="12 13">
    <name type="scientific">Prolemur simus</name>
    <name type="common">Greater bamboo lemur</name>
    <name type="synonym">Hapalemur simus</name>
    <dbReference type="NCBI Taxonomy" id="1328070"/>
    <lineage>
        <taxon>Eukaryota</taxon>
        <taxon>Metazoa</taxon>
        <taxon>Chordata</taxon>
        <taxon>Craniata</taxon>
        <taxon>Vertebrata</taxon>
        <taxon>Euteleostomi</taxon>
        <taxon>Mammalia</taxon>
        <taxon>Eutheria</taxon>
        <taxon>Euarchontoglires</taxon>
        <taxon>Primates</taxon>
        <taxon>Strepsirrhini</taxon>
        <taxon>Lemuriformes</taxon>
        <taxon>Lemuridae</taxon>
        <taxon>Prolemur</taxon>
    </lineage>
</organism>
<feature type="compositionally biased region" description="Acidic residues" evidence="10">
    <location>
        <begin position="171"/>
        <end position="200"/>
    </location>
</feature>
<evidence type="ECO:0000256" key="9">
    <source>
        <dbReference type="PROSITE-ProRule" id="PRU00042"/>
    </source>
</evidence>
<evidence type="ECO:0000313" key="13">
    <source>
        <dbReference type="Proteomes" id="UP000694414"/>
    </source>
</evidence>
<dbReference type="InterPro" id="IPR013087">
    <property type="entry name" value="Znf_C2H2_type"/>
</dbReference>